<accession>A0A8J2Z3N5</accession>
<dbReference type="InterPro" id="IPR027417">
    <property type="entry name" value="P-loop_NTPase"/>
</dbReference>
<dbReference type="PANTHER" id="PTHR45782:SF4">
    <property type="entry name" value="MITOCHONDRIAL RIBOSOME-ASSOCIATED GTPASE 1"/>
    <property type="match status" value="1"/>
</dbReference>
<dbReference type="Gene3D" id="1.10.1580.10">
    <property type="match status" value="1"/>
</dbReference>
<evidence type="ECO:0000256" key="1">
    <source>
        <dbReference type="ARBA" id="ARBA00022741"/>
    </source>
</evidence>
<dbReference type="InterPro" id="IPR023179">
    <property type="entry name" value="GTP-bd_ortho_bundle_sf"/>
</dbReference>
<reference evidence="6" key="1">
    <citation type="journal article" date="2014" name="Int. J. Syst. Evol. Microbiol.">
        <title>Complete genome sequence of Corynebacterium casei LMG S-19264T (=DSM 44701T), isolated from a smear-ripened cheese.</title>
        <authorList>
            <consortium name="US DOE Joint Genome Institute (JGI-PGF)"/>
            <person name="Walter F."/>
            <person name="Albersmeier A."/>
            <person name="Kalinowski J."/>
            <person name="Ruckert C."/>
        </authorList>
    </citation>
    <scope>NUCLEOTIDE SEQUENCE</scope>
    <source>
        <strain evidence="6">CGMCC 1.15758</strain>
    </source>
</reference>
<dbReference type="PIRSF" id="PIRSF006230">
    <property type="entry name" value="MG442"/>
    <property type="match status" value="1"/>
</dbReference>
<evidence type="ECO:0000313" key="7">
    <source>
        <dbReference type="Proteomes" id="UP000636949"/>
    </source>
</evidence>
<comment type="function">
    <text evidence="3">Required for a late step of 50S ribosomal subunit assembly. Has GTPase activity.</text>
</comment>
<proteinExistence type="inferred from homology"/>
<dbReference type="CDD" id="cd01856">
    <property type="entry name" value="YlqF"/>
    <property type="match status" value="1"/>
</dbReference>
<keyword evidence="2 3" id="KW-0342">GTP-binding</keyword>
<dbReference type="AlphaFoldDB" id="A0A8J2Z3N5"/>
<gene>
    <name evidence="6" type="ORF">GCM10010995_10480</name>
</gene>
<dbReference type="SUPFAM" id="SSF52540">
    <property type="entry name" value="P-loop containing nucleoside triphosphate hydrolases"/>
    <property type="match status" value="1"/>
</dbReference>
<dbReference type="InterPro" id="IPR016478">
    <property type="entry name" value="GTPase_MTG1"/>
</dbReference>
<dbReference type="RefSeq" id="WP_117001980.1">
    <property type="nucleotide sequence ID" value="NZ_BMJS01000008.1"/>
</dbReference>
<keyword evidence="1 3" id="KW-0547">Nucleotide-binding</keyword>
<dbReference type="InterPro" id="IPR030378">
    <property type="entry name" value="G_CP_dom"/>
</dbReference>
<organism evidence="6 7">
    <name type="scientific">Cysteiniphilum litorale</name>
    <dbReference type="NCBI Taxonomy" id="2056700"/>
    <lineage>
        <taxon>Bacteria</taxon>
        <taxon>Pseudomonadati</taxon>
        <taxon>Pseudomonadota</taxon>
        <taxon>Gammaproteobacteria</taxon>
        <taxon>Thiotrichales</taxon>
        <taxon>Fastidiosibacteraceae</taxon>
        <taxon>Cysteiniphilum</taxon>
    </lineage>
</organism>
<dbReference type="GO" id="GO:0006412">
    <property type="term" value="P:translation"/>
    <property type="evidence" value="ECO:0007669"/>
    <property type="project" value="TreeGrafter"/>
</dbReference>
<dbReference type="GO" id="GO:0005737">
    <property type="term" value="C:cytoplasm"/>
    <property type="evidence" value="ECO:0007669"/>
    <property type="project" value="UniProtKB-SubCell"/>
</dbReference>
<dbReference type="NCBIfam" id="TIGR03596">
    <property type="entry name" value="GTPase_YlqF"/>
    <property type="match status" value="1"/>
</dbReference>
<reference evidence="6" key="2">
    <citation type="submission" date="2020-09" db="EMBL/GenBank/DDBJ databases">
        <authorList>
            <person name="Sun Q."/>
            <person name="Zhou Y."/>
        </authorList>
    </citation>
    <scope>NUCLEOTIDE SEQUENCE</scope>
    <source>
        <strain evidence="6">CGMCC 1.15758</strain>
    </source>
</reference>
<dbReference type="EMBL" id="BMJS01000008">
    <property type="protein sequence ID" value="GGF95140.1"/>
    <property type="molecule type" value="Genomic_DNA"/>
</dbReference>
<dbReference type="GO" id="GO:0003924">
    <property type="term" value="F:GTPase activity"/>
    <property type="evidence" value="ECO:0007669"/>
    <property type="project" value="TreeGrafter"/>
</dbReference>
<protein>
    <recommendedName>
        <fullName evidence="3">Ribosome biogenesis GTPase A</fullName>
    </recommendedName>
</protein>
<name>A0A8J2Z3N5_9GAMM</name>
<comment type="caution">
    <text evidence="6">The sequence shown here is derived from an EMBL/GenBank/DDBJ whole genome shotgun (WGS) entry which is preliminary data.</text>
</comment>
<sequence>MIHWFPGHMHKATKELLKLMPQIDIAIEVVDARAPEASANPVLHEAAKSKPIIKILSKSDLADPKVTKQWLQFYNGKAIALDIARDKKSAQKIIQLCKKQLPNRGTLLKPIRAVIFGIPNVGKSTLINSLAKRKIAQTGNEPAVTKRQQKIEIEKHFYLNDTPGIMFPSPKDEGCGFKLAAIGSIRDTAMDYPTTAYFMLQLLKQDYSGVLNSRYKITEDSEDLEQMLIEVGKTLGQQHMHHIAEKLIQDFRQGRIGKITLETPENYLKFQVNENVEEGI</sequence>
<keyword evidence="7" id="KW-1185">Reference proteome</keyword>
<dbReference type="OrthoDB" id="9779790at2"/>
<dbReference type="PROSITE" id="PS51721">
    <property type="entry name" value="G_CP"/>
    <property type="match status" value="1"/>
</dbReference>
<evidence type="ECO:0000259" key="5">
    <source>
        <dbReference type="PROSITE" id="PS51721"/>
    </source>
</evidence>
<dbReference type="InterPro" id="IPR006073">
    <property type="entry name" value="GTP-bd"/>
</dbReference>
<evidence type="ECO:0000256" key="4">
    <source>
        <dbReference type="PIRSR" id="PIRSR006230-1"/>
    </source>
</evidence>
<feature type="binding site" evidence="4">
    <location>
        <position position="164"/>
    </location>
    <ligand>
        <name>GTP</name>
        <dbReference type="ChEBI" id="CHEBI:37565"/>
    </ligand>
</feature>
<evidence type="ECO:0000313" key="6">
    <source>
        <dbReference type="EMBL" id="GGF95140.1"/>
    </source>
</evidence>
<dbReference type="Proteomes" id="UP000636949">
    <property type="component" value="Unassembled WGS sequence"/>
</dbReference>
<evidence type="ECO:0000256" key="2">
    <source>
        <dbReference type="ARBA" id="ARBA00023134"/>
    </source>
</evidence>
<dbReference type="PANTHER" id="PTHR45782">
    <property type="entry name" value="MITOCHONDRIAL RIBOSOME-ASSOCIATED GTPASE 1"/>
    <property type="match status" value="1"/>
</dbReference>
<dbReference type="Gene3D" id="3.40.50.300">
    <property type="entry name" value="P-loop containing nucleotide triphosphate hydrolases"/>
    <property type="match status" value="1"/>
</dbReference>
<keyword evidence="3" id="KW-0963">Cytoplasm</keyword>
<evidence type="ECO:0000256" key="3">
    <source>
        <dbReference type="PIRNR" id="PIRNR006230"/>
    </source>
</evidence>
<comment type="similarity">
    <text evidence="3">Belongs to the TRAFAC class YlqF/YawG GTPase family. MTG1 subfamily.</text>
</comment>
<feature type="domain" description="CP-type G" evidence="5">
    <location>
        <begin position="13"/>
        <end position="168"/>
    </location>
</feature>
<comment type="subcellular location">
    <subcellularLocation>
        <location evidence="3">Cytoplasm</location>
    </subcellularLocation>
</comment>
<feature type="binding site" evidence="4">
    <location>
        <begin position="120"/>
        <end position="125"/>
    </location>
    <ligand>
        <name>GTP</name>
        <dbReference type="ChEBI" id="CHEBI:37565"/>
    </ligand>
</feature>
<dbReference type="InterPro" id="IPR019991">
    <property type="entry name" value="GTP-bd_ribosome_bgen"/>
</dbReference>
<dbReference type="Pfam" id="PF01926">
    <property type="entry name" value="MMR_HSR1"/>
    <property type="match status" value="1"/>
</dbReference>
<dbReference type="GO" id="GO:0005525">
    <property type="term" value="F:GTP binding"/>
    <property type="evidence" value="ECO:0007669"/>
    <property type="project" value="UniProtKB-KW"/>
</dbReference>
<dbReference type="PRINTS" id="PR00326">
    <property type="entry name" value="GTP1OBG"/>
</dbReference>